<evidence type="ECO:0000256" key="1">
    <source>
        <dbReference type="SAM" id="MobiDB-lite"/>
    </source>
</evidence>
<proteinExistence type="predicted"/>
<gene>
    <name evidence="2" type="ORF">TWF718_005333</name>
</gene>
<feature type="compositionally biased region" description="Acidic residues" evidence="1">
    <location>
        <begin position="239"/>
        <end position="249"/>
    </location>
</feature>
<dbReference type="EMBL" id="JAVHNR010000003">
    <property type="protein sequence ID" value="KAK6347492.1"/>
    <property type="molecule type" value="Genomic_DNA"/>
</dbReference>
<protein>
    <submittedName>
        <fullName evidence="2">Uncharacterized protein</fullName>
    </submittedName>
</protein>
<reference evidence="2 3" key="1">
    <citation type="submission" date="2019-10" db="EMBL/GenBank/DDBJ databases">
        <authorList>
            <person name="Palmer J.M."/>
        </authorList>
    </citation>
    <scope>NUCLEOTIDE SEQUENCE [LARGE SCALE GENOMIC DNA]</scope>
    <source>
        <strain evidence="2 3">TWF718</strain>
    </source>
</reference>
<evidence type="ECO:0000313" key="2">
    <source>
        <dbReference type="EMBL" id="KAK6347492.1"/>
    </source>
</evidence>
<name>A0AAN8MUT7_9PEZI</name>
<organism evidence="2 3">
    <name type="scientific">Orbilia javanica</name>
    <dbReference type="NCBI Taxonomy" id="47235"/>
    <lineage>
        <taxon>Eukaryota</taxon>
        <taxon>Fungi</taxon>
        <taxon>Dikarya</taxon>
        <taxon>Ascomycota</taxon>
        <taxon>Pezizomycotina</taxon>
        <taxon>Orbiliomycetes</taxon>
        <taxon>Orbiliales</taxon>
        <taxon>Orbiliaceae</taxon>
        <taxon>Orbilia</taxon>
    </lineage>
</organism>
<dbReference type="AlphaFoldDB" id="A0AAN8MUT7"/>
<accession>A0AAN8MUT7</accession>
<feature type="region of interest" description="Disordered" evidence="1">
    <location>
        <begin position="223"/>
        <end position="256"/>
    </location>
</feature>
<dbReference type="Proteomes" id="UP001313282">
    <property type="component" value="Unassembled WGS sequence"/>
</dbReference>
<evidence type="ECO:0000313" key="3">
    <source>
        <dbReference type="Proteomes" id="UP001313282"/>
    </source>
</evidence>
<comment type="caution">
    <text evidence="2">The sequence shown here is derived from an EMBL/GenBank/DDBJ whole genome shotgun (WGS) entry which is preliminary data.</text>
</comment>
<sequence>MFFRDGTKCKFGPLDFTIGIKRADGATVCAYYVNRDVFLALAPNFEQEFDYQQSRSMVEITEFYLPFEPGKKELLKSFATFINEGTVVSPQYGKLSEPDTLLFLYNFATVMGCGLLKHSIITRINSKMPEYVHQIKASLRGQNFVWESEAMEWVNAFYECSSIQEVKEYKMWRMVEAVLGRDPWIKMEVLGIRAEKHWDCKLRTQIYENMQLLCKEPEPQVGYSHGEAVRGGQDRYETDTEDEAGDFESSDAGGDDHYMWDGHEDQAPVEELRQRVMYMEIATNEMEEDF</sequence>
<keyword evidence="3" id="KW-1185">Reference proteome</keyword>